<reference evidence="6" key="1">
    <citation type="submission" date="2021-02" db="EMBL/GenBank/DDBJ databases">
        <authorList>
            <person name="Steward A R."/>
        </authorList>
    </citation>
    <scope>NUCLEOTIDE SEQUENCE</scope>
</reference>
<feature type="region of interest" description="Disordered" evidence="2">
    <location>
        <begin position="436"/>
        <end position="457"/>
    </location>
</feature>
<comment type="caution">
    <text evidence="6">The sequence shown here is derived from an EMBL/GenBank/DDBJ whole genome shotgun (WGS) entry which is preliminary data.</text>
</comment>
<sequence length="551" mass="60196">MRIATLIALVQLSLATAVSDEKTLTAAELNFQLSGNNALSPFYSSESDETGVTFVRGSRAADSPLSPDIDVKCSADFIEVTVEFADVFDGIIYSKGHLNDAKCKYVSIGGSQSRYSFRVPLNGCGSRPLCNACGTIDNVLVFQTDDFVQGPSDFARKVSCASTALEVSTGVKKESSHVLKLKPFMVDMLDVVAVPGPTGGIECWMDIQRGEFPKTTPLEKSIKIGEYLTILIYLRDERNKFSLKVHDCWAYDNEDYDSPQTSKIQLTDKEGCPKKKKLIDYWQTSTNTGKSGATVITYSKVSAFRFPETDQVYLTCNVELCTSDCQSNCEGNEITTTFRPEFKCYPGSNDARCGVTAPPQIVCGPDSEDSRCPKPTTLSPPRCFPGSLDPRCPSPTTPEAPRCFPGSTNPLCPSTPTPKPTPSSCYPGSKDPKCPQPFAPSSTNPPQDYLPPVGNEINSSIKGKLARKSIEDYDDPLSDAGSFEFSRTQPKKRVARDISKNANNLIDPYGAGYIYGTFVGVTVFIVFSVALSVFMYKRSRVQKQTNVQNLC</sequence>
<feature type="transmembrane region" description="Helical" evidence="3">
    <location>
        <begin position="513"/>
        <end position="536"/>
    </location>
</feature>
<evidence type="ECO:0000256" key="4">
    <source>
        <dbReference type="SAM" id="SignalP"/>
    </source>
</evidence>
<dbReference type="InterPro" id="IPR055356">
    <property type="entry name" value="ZP-N"/>
</dbReference>
<organism evidence="6 7">
    <name type="scientific">Pieris macdunnoughi</name>
    <dbReference type="NCBI Taxonomy" id="345717"/>
    <lineage>
        <taxon>Eukaryota</taxon>
        <taxon>Metazoa</taxon>
        <taxon>Ecdysozoa</taxon>
        <taxon>Arthropoda</taxon>
        <taxon>Hexapoda</taxon>
        <taxon>Insecta</taxon>
        <taxon>Pterygota</taxon>
        <taxon>Neoptera</taxon>
        <taxon>Endopterygota</taxon>
        <taxon>Lepidoptera</taxon>
        <taxon>Glossata</taxon>
        <taxon>Ditrysia</taxon>
        <taxon>Papilionoidea</taxon>
        <taxon>Pieridae</taxon>
        <taxon>Pierinae</taxon>
        <taxon>Pieris</taxon>
    </lineage>
</organism>
<keyword evidence="7" id="KW-1185">Reference proteome</keyword>
<gene>
    <name evidence="6" type="ORF">PMACD_LOCUS6074</name>
</gene>
<feature type="signal peptide" evidence="4">
    <location>
        <begin position="1"/>
        <end position="15"/>
    </location>
</feature>
<dbReference type="Pfam" id="PF23344">
    <property type="entry name" value="ZP-N"/>
    <property type="match status" value="1"/>
</dbReference>
<evidence type="ECO:0000313" key="6">
    <source>
        <dbReference type="EMBL" id="CAF4840043.1"/>
    </source>
</evidence>
<name>A0A821RDK1_9NEOP</name>
<keyword evidence="3" id="KW-0472">Membrane</keyword>
<feature type="chain" id="PRO_5032393201" description="ZP domain-containing protein" evidence="4">
    <location>
        <begin position="16"/>
        <end position="551"/>
    </location>
</feature>
<keyword evidence="3" id="KW-0812">Transmembrane</keyword>
<dbReference type="PANTHER" id="PTHR46560">
    <property type="entry name" value="CYPHER, ISOFORM B"/>
    <property type="match status" value="1"/>
</dbReference>
<feature type="domain" description="ZP" evidence="5">
    <location>
        <begin position="72"/>
        <end position="336"/>
    </location>
</feature>
<keyword evidence="3" id="KW-1133">Transmembrane helix</keyword>
<dbReference type="Pfam" id="PF00100">
    <property type="entry name" value="Zona_pellucida"/>
    <property type="match status" value="1"/>
</dbReference>
<dbReference type="InterPro" id="IPR042235">
    <property type="entry name" value="ZP-C_dom"/>
</dbReference>
<dbReference type="OrthoDB" id="6432511at2759"/>
<dbReference type="Proteomes" id="UP000663880">
    <property type="component" value="Unassembled WGS sequence"/>
</dbReference>
<dbReference type="PROSITE" id="PS51034">
    <property type="entry name" value="ZP_2"/>
    <property type="match status" value="1"/>
</dbReference>
<keyword evidence="4" id="KW-0732">Signal</keyword>
<evidence type="ECO:0000259" key="5">
    <source>
        <dbReference type="PROSITE" id="PS51034"/>
    </source>
</evidence>
<keyword evidence="1" id="KW-1015">Disulfide bond</keyword>
<proteinExistence type="predicted"/>
<dbReference type="AlphaFoldDB" id="A0A821RDK1"/>
<accession>A0A821RDK1</accession>
<dbReference type="Gene3D" id="2.60.40.3210">
    <property type="entry name" value="Zona pellucida, ZP-N domain"/>
    <property type="match status" value="1"/>
</dbReference>
<protein>
    <recommendedName>
        <fullName evidence="5">ZP domain-containing protein</fullName>
    </recommendedName>
</protein>
<dbReference type="EMBL" id="CAJOBZ010000013">
    <property type="protein sequence ID" value="CAF4840043.1"/>
    <property type="molecule type" value="Genomic_DNA"/>
</dbReference>
<dbReference type="InterPro" id="IPR055355">
    <property type="entry name" value="ZP-C"/>
</dbReference>
<dbReference type="SMART" id="SM00241">
    <property type="entry name" value="ZP"/>
    <property type="match status" value="1"/>
</dbReference>
<evidence type="ECO:0000256" key="3">
    <source>
        <dbReference type="SAM" id="Phobius"/>
    </source>
</evidence>
<evidence type="ECO:0000256" key="2">
    <source>
        <dbReference type="SAM" id="MobiDB-lite"/>
    </source>
</evidence>
<evidence type="ECO:0000313" key="7">
    <source>
        <dbReference type="Proteomes" id="UP000663880"/>
    </source>
</evidence>
<dbReference type="InterPro" id="IPR001507">
    <property type="entry name" value="ZP_dom"/>
</dbReference>
<feature type="region of interest" description="Disordered" evidence="2">
    <location>
        <begin position="409"/>
        <end position="428"/>
    </location>
</feature>
<dbReference type="Gene3D" id="2.60.40.4100">
    <property type="entry name" value="Zona pellucida, ZP-C domain"/>
    <property type="match status" value="1"/>
</dbReference>
<evidence type="ECO:0000256" key="1">
    <source>
        <dbReference type="ARBA" id="ARBA00023157"/>
    </source>
</evidence>
<dbReference type="PANTHER" id="PTHR46560:SF6">
    <property type="entry name" value="ZYE"/>
    <property type="match status" value="1"/>
</dbReference>